<dbReference type="Gene3D" id="2.170.140.10">
    <property type="entry name" value="Chitin binding domain"/>
    <property type="match status" value="1"/>
</dbReference>
<dbReference type="HOGENOM" id="CLU_045312_0_0_1"/>
<feature type="domain" description="Chitin-binding type-2" evidence="1">
    <location>
        <begin position="130"/>
        <end position="179"/>
    </location>
</feature>
<evidence type="ECO:0000313" key="3">
    <source>
        <dbReference type="Proteomes" id="UP000008711"/>
    </source>
</evidence>
<feature type="domain" description="Chitin-binding type-2" evidence="1">
    <location>
        <begin position="327"/>
        <end position="391"/>
    </location>
</feature>
<dbReference type="SUPFAM" id="SSF57625">
    <property type="entry name" value="Invertebrate chitin-binding proteins"/>
    <property type="match status" value="5"/>
</dbReference>
<feature type="domain" description="Chitin-binding type-2" evidence="1">
    <location>
        <begin position="70"/>
        <end position="127"/>
    </location>
</feature>
<dbReference type="GO" id="GO:0005576">
    <property type="term" value="C:extracellular region"/>
    <property type="evidence" value="ECO:0007669"/>
    <property type="project" value="InterPro"/>
</dbReference>
<evidence type="ECO:0000259" key="1">
    <source>
        <dbReference type="PROSITE" id="PS50940"/>
    </source>
</evidence>
<dbReference type="Pfam" id="PF01607">
    <property type="entry name" value="CBM_14"/>
    <property type="match status" value="4"/>
</dbReference>
<reference evidence="2 3" key="2">
    <citation type="journal article" date="2008" name="Bioinformatics">
        <title>Assembly reconciliation.</title>
        <authorList>
            <person name="Zimin A.V."/>
            <person name="Smith D.R."/>
            <person name="Sutton G."/>
            <person name="Yorke J.A."/>
        </authorList>
    </citation>
    <scope>NUCLEOTIDE SEQUENCE [LARGE SCALE GENOMIC DNA]</scope>
    <source>
        <strain evidence="2 3">TSC#14021-0224.01</strain>
    </source>
</reference>
<feature type="domain" description="Chitin-binding type-2" evidence="1">
    <location>
        <begin position="267"/>
        <end position="326"/>
    </location>
</feature>
<name>B3NE44_DROER</name>
<dbReference type="KEGG" id="der:6545792"/>
<dbReference type="Proteomes" id="UP000008711">
    <property type="component" value="Unassembled WGS sequence"/>
</dbReference>
<gene>
    <name evidence="2" type="primary">Dere\GG13335</name>
    <name evidence="2" type="synonym">dere_GLEANR_13609</name>
    <name evidence="2" type="synonym">GG13335</name>
    <name evidence="2" type="ORF">Dere_GG13335</name>
</gene>
<dbReference type="PROSITE" id="PS50940">
    <property type="entry name" value="CHIT_BIND_II"/>
    <property type="match status" value="4"/>
</dbReference>
<evidence type="ECO:0000313" key="2">
    <source>
        <dbReference type="EMBL" id="EDV52468.2"/>
    </source>
</evidence>
<organism evidence="2 3">
    <name type="scientific">Drosophila erecta</name>
    <name type="common">Fruit fly</name>
    <dbReference type="NCBI Taxonomy" id="7220"/>
    <lineage>
        <taxon>Eukaryota</taxon>
        <taxon>Metazoa</taxon>
        <taxon>Ecdysozoa</taxon>
        <taxon>Arthropoda</taxon>
        <taxon>Hexapoda</taxon>
        <taxon>Insecta</taxon>
        <taxon>Pterygota</taxon>
        <taxon>Neoptera</taxon>
        <taxon>Endopterygota</taxon>
        <taxon>Diptera</taxon>
        <taxon>Brachycera</taxon>
        <taxon>Muscomorpha</taxon>
        <taxon>Ephydroidea</taxon>
        <taxon>Drosophilidae</taxon>
        <taxon>Drosophila</taxon>
        <taxon>Sophophora</taxon>
    </lineage>
</organism>
<dbReference type="InterPro" id="IPR036508">
    <property type="entry name" value="Chitin-bd_dom_sf"/>
</dbReference>
<dbReference type="AlphaFoldDB" id="B3NE44"/>
<protein>
    <recommendedName>
        <fullName evidence="1">Chitin-binding type-2 domain-containing protein</fullName>
    </recommendedName>
</protein>
<sequence>MFYFPRQWENSTISLRQPFIGRYKWYSIPNSRKKYHQLTMTGNLLLATILCLMGGQALGAAIIEGNYNVTAVCSAVSVGTQLGSIVSCQNYYVCQSTGPVLSSCQAGYSYDYKIGSCFPSDQVACYWGVENPCAGKTQTWVPNTGVCGGWYYCIDGKSEGSGNCPSGQKFDVTTQGCVYGSCSNTQSTDGIVLESLCDVVPPGIYFGDTGNCSTWHFCQSTSTGIVLHTSKCDLQSQTAFNVLTGECTYETPNVCSRVTNVTLGDAPVSCSPNGAKSPDPEVCGTYYVCTNNEKVATYCPTGYYYDVEKVGCVLRQNATPEKGCNRCQYATTMFVNAVNSDNCSTYYYCNSQGQNTLTTCPSDMFFDEQAQGCKSDQYLSQYVETNGACFGAGEGGIGSTTVTP</sequence>
<proteinExistence type="predicted"/>
<dbReference type="eggNOG" id="ENOG502S3GF">
    <property type="taxonomic scope" value="Eukaryota"/>
</dbReference>
<dbReference type="GO" id="GO:0008061">
    <property type="term" value="F:chitin binding"/>
    <property type="evidence" value="ECO:0007669"/>
    <property type="project" value="InterPro"/>
</dbReference>
<dbReference type="EMBL" id="CH954178">
    <property type="protein sequence ID" value="EDV52468.2"/>
    <property type="molecule type" value="Genomic_DNA"/>
</dbReference>
<dbReference type="InterPro" id="IPR002557">
    <property type="entry name" value="Chitin-bd_dom"/>
</dbReference>
<dbReference type="OrthoDB" id="6020543at2759"/>
<dbReference type="SMART" id="SM00494">
    <property type="entry name" value="ChtBD2"/>
    <property type="match status" value="5"/>
</dbReference>
<reference evidence="2 3" key="1">
    <citation type="journal article" date="2007" name="Nature">
        <title>Evolution of genes and genomes on the Drosophila phylogeny.</title>
        <authorList>
            <consortium name="Drosophila 12 Genomes Consortium"/>
            <person name="Clark A.G."/>
            <person name="Eisen M.B."/>
            <person name="Smith D.R."/>
            <person name="Bergman C.M."/>
            <person name="Oliver B."/>
            <person name="Markow T.A."/>
            <person name="Kaufman T.C."/>
            <person name="Kellis M."/>
            <person name="Gelbart W."/>
            <person name="Iyer V.N."/>
            <person name="Pollard D.A."/>
            <person name="Sackton T.B."/>
            <person name="Larracuente A.M."/>
            <person name="Singh N.D."/>
            <person name="Abad J.P."/>
            <person name="Abt D.N."/>
            <person name="Adryan B."/>
            <person name="Aguade M."/>
            <person name="Akashi H."/>
            <person name="Anderson W.W."/>
            <person name="Aquadro C.F."/>
            <person name="Ardell D.H."/>
            <person name="Arguello R."/>
            <person name="Artieri C.G."/>
            <person name="Barbash D.A."/>
            <person name="Barker D."/>
            <person name="Barsanti P."/>
            <person name="Batterham P."/>
            <person name="Batzoglou S."/>
            <person name="Begun D."/>
            <person name="Bhutkar A."/>
            <person name="Blanco E."/>
            <person name="Bosak S.A."/>
            <person name="Bradley R.K."/>
            <person name="Brand A.D."/>
            <person name="Brent M.R."/>
            <person name="Brooks A.N."/>
            <person name="Brown R.H."/>
            <person name="Butlin R.K."/>
            <person name="Caggese C."/>
            <person name="Calvi B.R."/>
            <person name="Bernardo de Carvalho A."/>
            <person name="Caspi A."/>
            <person name="Castrezana S."/>
            <person name="Celniker S.E."/>
            <person name="Chang J.L."/>
            <person name="Chapple C."/>
            <person name="Chatterji S."/>
            <person name="Chinwalla A."/>
            <person name="Civetta A."/>
            <person name="Clifton S.W."/>
            <person name="Comeron J.M."/>
            <person name="Costello J.C."/>
            <person name="Coyne J.A."/>
            <person name="Daub J."/>
            <person name="David R.G."/>
            <person name="Delcher A.L."/>
            <person name="Delehaunty K."/>
            <person name="Do C.B."/>
            <person name="Ebling H."/>
            <person name="Edwards K."/>
            <person name="Eickbush T."/>
            <person name="Evans J.D."/>
            <person name="Filipski A."/>
            <person name="Findeiss S."/>
            <person name="Freyhult E."/>
            <person name="Fulton L."/>
            <person name="Fulton R."/>
            <person name="Garcia A.C."/>
            <person name="Gardiner A."/>
            <person name="Garfield D.A."/>
            <person name="Garvin B.E."/>
            <person name="Gibson G."/>
            <person name="Gilbert D."/>
            <person name="Gnerre S."/>
            <person name="Godfrey J."/>
            <person name="Good R."/>
            <person name="Gotea V."/>
            <person name="Gravely B."/>
            <person name="Greenberg A.J."/>
            <person name="Griffiths-Jones S."/>
            <person name="Gross S."/>
            <person name="Guigo R."/>
            <person name="Gustafson E.A."/>
            <person name="Haerty W."/>
            <person name="Hahn M.W."/>
            <person name="Halligan D.L."/>
            <person name="Halpern A.L."/>
            <person name="Halter G.M."/>
            <person name="Han M.V."/>
            <person name="Heger A."/>
            <person name="Hillier L."/>
            <person name="Hinrichs A.S."/>
            <person name="Holmes I."/>
            <person name="Hoskins R.A."/>
            <person name="Hubisz M.J."/>
            <person name="Hultmark D."/>
            <person name="Huntley M.A."/>
            <person name="Jaffe D.B."/>
            <person name="Jagadeeshan S."/>
            <person name="Jeck W.R."/>
            <person name="Johnson J."/>
            <person name="Jones C.D."/>
            <person name="Jordan W.C."/>
            <person name="Karpen G.H."/>
            <person name="Kataoka E."/>
            <person name="Keightley P.D."/>
            <person name="Kheradpour P."/>
            <person name="Kirkness E.F."/>
            <person name="Koerich L.B."/>
            <person name="Kristiansen K."/>
            <person name="Kudrna D."/>
            <person name="Kulathinal R.J."/>
            <person name="Kumar S."/>
            <person name="Kwok R."/>
            <person name="Lander E."/>
            <person name="Langley C.H."/>
            <person name="Lapoint R."/>
            <person name="Lazzaro B.P."/>
            <person name="Lee S.J."/>
            <person name="Levesque L."/>
            <person name="Li R."/>
            <person name="Lin C.F."/>
            <person name="Lin M.F."/>
            <person name="Lindblad-Toh K."/>
            <person name="Llopart A."/>
            <person name="Long M."/>
            <person name="Low L."/>
            <person name="Lozovsky E."/>
            <person name="Lu J."/>
            <person name="Luo M."/>
            <person name="Machado C.A."/>
            <person name="Makalowski W."/>
            <person name="Marzo M."/>
            <person name="Matsuda M."/>
            <person name="Matzkin L."/>
            <person name="McAllister B."/>
            <person name="McBride C.S."/>
            <person name="McKernan B."/>
            <person name="McKernan K."/>
            <person name="Mendez-Lago M."/>
            <person name="Minx P."/>
            <person name="Mollenhauer M.U."/>
            <person name="Montooth K."/>
            <person name="Mount S.M."/>
            <person name="Mu X."/>
            <person name="Myers E."/>
            <person name="Negre B."/>
            <person name="Newfeld S."/>
            <person name="Nielsen R."/>
            <person name="Noor M.A."/>
            <person name="O'Grady P."/>
            <person name="Pachter L."/>
            <person name="Papaceit M."/>
            <person name="Parisi M.J."/>
            <person name="Parisi M."/>
            <person name="Parts L."/>
            <person name="Pedersen J.S."/>
            <person name="Pesole G."/>
            <person name="Phillippy A.M."/>
            <person name="Ponting C.P."/>
            <person name="Pop M."/>
            <person name="Porcelli D."/>
            <person name="Powell J.R."/>
            <person name="Prohaska S."/>
            <person name="Pruitt K."/>
            <person name="Puig M."/>
            <person name="Quesneville H."/>
            <person name="Ram K.R."/>
            <person name="Rand D."/>
            <person name="Rasmussen M.D."/>
            <person name="Reed L.K."/>
            <person name="Reenan R."/>
            <person name="Reily A."/>
            <person name="Remington K.A."/>
            <person name="Rieger T.T."/>
            <person name="Ritchie M.G."/>
            <person name="Robin C."/>
            <person name="Rogers Y.H."/>
            <person name="Rohde C."/>
            <person name="Rozas J."/>
            <person name="Rubenfield M.J."/>
            <person name="Ruiz A."/>
            <person name="Russo S."/>
            <person name="Salzberg S.L."/>
            <person name="Sanchez-Gracia A."/>
            <person name="Saranga D.J."/>
            <person name="Sato H."/>
            <person name="Schaeffer S.W."/>
            <person name="Schatz M.C."/>
            <person name="Schlenke T."/>
            <person name="Schwartz R."/>
            <person name="Segarra C."/>
            <person name="Singh R.S."/>
            <person name="Sirot L."/>
            <person name="Sirota M."/>
            <person name="Sisneros N.B."/>
            <person name="Smith C.D."/>
            <person name="Smith T.F."/>
            <person name="Spieth J."/>
            <person name="Stage D.E."/>
            <person name="Stark A."/>
            <person name="Stephan W."/>
            <person name="Strausberg R.L."/>
            <person name="Strempel S."/>
            <person name="Sturgill D."/>
            <person name="Sutton G."/>
            <person name="Sutton G.G."/>
            <person name="Tao W."/>
            <person name="Teichmann S."/>
            <person name="Tobari Y.N."/>
            <person name="Tomimura Y."/>
            <person name="Tsolas J.M."/>
            <person name="Valente V.L."/>
            <person name="Venter E."/>
            <person name="Venter J.C."/>
            <person name="Vicario S."/>
            <person name="Vieira F.G."/>
            <person name="Vilella A.J."/>
            <person name="Villasante A."/>
            <person name="Walenz B."/>
            <person name="Wang J."/>
            <person name="Wasserman M."/>
            <person name="Watts T."/>
            <person name="Wilson D."/>
            <person name="Wilson R.K."/>
            <person name="Wing R.A."/>
            <person name="Wolfner M.F."/>
            <person name="Wong A."/>
            <person name="Wong G.K."/>
            <person name="Wu C.I."/>
            <person name="Wu G."/>
            <person name="Yamamoto D."/>
            <person name="Yang H.P."/>
            <person name="Yang S.P."/>
            <person name="Yorke J.A."/>
            <person name="Yoshida K."/>
            <person name="Zdobnov E."/>
            <person name="Zhang P."/>
            <person name="Zhang Y."/>
            <person name="Zimin A.V."/>
            <person name="Baldwin J."/>
            <person name="Abdouelleil A."/>
            <person name="Abdulkadir J."/>
            <person name="Abebe A."/>
            <person name="Abera B."/>
            <person name="Abreu J."/>
            <person name="Acer S.C."/>
            <person name="Aftuck L."/>
            <person name="Alexander A."/>
            <person name="An P."/>
            <person name="Anderson E."/>
            <person name="Anderson S."/>
            <person name="Arachi H."/>
            <person name="Azer M."/>
            <person name="Bachantsang P."/>
            <person name="Barry A."/>
            <person name="Bayul T."/>
            <person name="Berlin A."/>
            <person name="Bessette D."/>
            <person name="Bloom T."/>
            <person name="Blye J."/>
            <person name="Boguslavskiy L."/>
            <person name="Bonnet C."/>
            <person name="Boukhgalter B."/>
            <person name="Bourzgui I."/>
            <person name="Brown A."/>
            <person name="Cahill P."/>
            <person name="Channer S."/>
            <person name="Cheshatsang Y."/>
            <person name="Chuda L."/>
            <person name="Citroen M."/>
            <person name="Collymore A."/>
            <person name="Cooke P."/>
            <person name="Costello M."/>
            <person name="D'Aco K."/>
            <person name="Daza R."/>
            <person name="De Haan G."/>
            <person name="DeGray S."/>
            <person name="DeMaso C."/>
            <person name="Dhargay N."/>
            <person name="Dooley K."/>
            <person name="Dooley E."/>
            <person name="Doricent M."/>
            <person name="Dorje P."/>
            <person name="Dorjee K."/>
            <person name="Dupes A."/>
            <person name="Elong R."/>
            <person name="Falk J."/>
            <person name="Farina A."/>
            <person name="Faro S."/>
            <person name="Ferguson D."/>
            <person name="Fisher S."/>
            <person name="Foley C.D."/>
            <person name="Franke A."/>
            <person name="Friedrich D."/>
            <person name="Gadbois L."/>
            <person name="Gearin G."/>
            <person name="Gearin C.R."/>
            <person name="Giannoukos G."/>
            <person name="Goode T."/>
            <person name="Graham J."/>
            <person name="Grandbois E."/>
            <person name="Grewal S."/>
            <person name="Gyaltsen K."/>
            <person name="Hafez N."/>
            <person name="Hagos B."/>
            <person name="Hall J."/>
            <person name="Henson C."/>
            <person name="Hollinger A."/>
            <person name="Honan T."/>
            <person name="Huard M.D."/>
            <person name="Hughes L."/>
            <person name="Hurhula B."/>
            <person name="Husby M.E."/>
            <person name="Kamat A."/>
            <person name="Kanga B."/>
            <person name="Kashin S."/>
            <person name="Khazanovich D."/>
            <person name="Kisner P."/>
            <person name="Lance K."/>
            <person name="Lara M."/>
            <person name="Lee W."/>
            <person name="Lennon N."/>
            <person name="Letendre F."/>
            <person name="LeVine R."/>
            <person name="Lipovsky A."/>
            <person name="Liu X."/>
            <person name="Liu J."/>
            <person name="Liu S."/>
            <person name="Lokyitsang T."/>
            <person name="Lokyitsang Y."/>
            <person name="Lubonja R."/>
            <person name="Lui A."/>
            <person name="MacDonald P."/>
            <person name="Magnisalis V."/>
            <person name="Maru K."/>
            <person name="Matthews C."/>
            <person name="McCusker W."/>
            <person name="McDonough S."/>
            <person name="Mehta T."/>
            <person name="Meldrim J."/>
            <person name="Meneus L."/>
            <person name="Mihai O."/>
            <person name="Mihalev A."/>
            <person name="Mihova T."/>
            <person name="Mittelman R."/>
            <person name="Mlenga V."/>
            <person name="Montmayeur A."/>
            <person name="Mulrain L."/>
            <person name="Navidi A."/>
            <person name="Naylor J."/>
            <person name="Negash T."/>
            <person name="Nguyen T."/>
            <person name="Nguyen N."/>
            <person name="Nicol R."/>
            <person name="Norbu C."/>
            <person name="Norbu N."/>
            <person name="Novod N."/>
            <person name="O'Neill B."/>
            <person name="Osman S."/>
            <person name="Markiewicz E."/>
            <person name="Oyono O.L."/>
            <person name="Patti C."/>
            <person name="Phunkhang P."/>
            <person name="Pierre F."/>
            <person name="Priest M."/>
            <person name="Raghuraman S."/>
            <person name="Rege F."/>
            <person name="Reyes R."/>
            <person name="Rise C."/>
            <person name="Rogov P."/>
            <person name="Ross K."/>
            <person name="Ryan E."/>
            <person name="Settipalli S."/>
            <person name="Shea T."/>
            <person name="Sherpa N."/>
            <person name="Shi L."/>
            <person name="Shih D."/>
            <person name="Sparrow T."/>
            <person name="Spaulding J."/>
            <person name="Stalker J."/>
            <person name="Stange-Thomann N."/>
            <person name="Stavropoulos S."/>
            <person name="Stone C."/>
            <person name="Strader C."/>
            <person name="Tesfaye S."/>
            <person name="Thomson T."/>
            <person name="Thoulutsang Y."/>
            <person name="Thoulutsang D."/>
            <person name="Topham K."/>
            <person name="Topping I."/>
            <person name="Tsamla T."/>
            <person name="Vassiliev H."/>
            <person name="Vo A."/>
            <person name="Wangchuk T."/>
            <person name="Wangdi T."/>
            <person name="Weiand M."/>
            <person name="Wilkinson J."/>
            <person name="Wilson A."/>
            <person name="Yadav S."/>
            <person name="Young G."/>
            <person name="Yu Q."/>
            <person name="Zembek L."/>
            <person name="Zhong D."/>
            <person name="Zimmer A."/>
            <person name="Zwirko Z."/>
            <person name="Jaffe D.B."/>
            <person name="Alvarez P."/>
            <person name="Brockman W."/>
            <person name="Butler J."/>
            <person name="Chin C."/>
            <person name="Gnerre S."/>
            <person name="Grabherr M."/>
            <person name="Kleber M."/>
            <person name="Mauceli E."/>
            <person name="MacCallum I."/>
        </authorList>
    </citation>
    <scope>NUCLEOTIDE SEQUENCE [LARGE SCALE GENOMIC DNA]</scope>
    <source>
        <strain evidence="2 3">TSC#14021-0224.01</strain>
    </source>
</reference>
<accession>B3NE44</accession>
<keyword evidence="3" id="KW-1185">Reference proteome</keyword>